<dbReference type="GO" id="GO:0032259">
    <property type="term" value="P:methylation"/>
    <property type="evidence" value="ECO:0007669"/>
    <property type="project" value="UniProtKB-KW"/>
</dbReference>
<comment type="pathway">
    <text evidence="1">Cofactor biosynthesis; adenosylcobalamin biosynthesis.</text>
</comment>
<dbReference type="GO" id="GO:0009236">
    <property type="term" value="P:cobalamin biosynthetic process"/>
    <property type="evidence" value="ECO:0007669"/>
    <property type="project" value="UniProtKB-UniRule"/>
</dbReference>
<reference evidence="11" key="1">
    <citation type="submission" date="2017-04" db="EMBL/GenBank/DDBJ databases">
        <title>Function of individual gut microbiota members based on whole genome sequencing of pure cultures obtained from chicken caecum.</title>
        <authorList>
            <person name="Medvecky M."/>
            <person name="Cejkova D."/>
            <person name="Polansky O."/>
            <person name="Karasova D."/>
            <person name="Kubasova T."/>
            <person name="Cizek A."/>
            <person name="Rychlik I."/>
        </authorList>
    </citation>
    <scope>NUCLEOTIDE SEQUENCE [LARGE SCALE GENOMIC DNA]</scope>
    <source>
        <strain evidence="11">An180</strain>
    </source>
</reference>
<evidence type="ECO:0000256" key="5">
    <source>
        <dbReference type="ARBA" id="ARBA00022679"/>
    </source>
</evidence>
<evidence type="ECO:0000313" key="10">
    <source>
        <dbReference type="EMBL" id="OUP53675.1"/>
    </source>
</evidence>
<dbReference type="AlphaFoldDB" id="A0A1Y4LAC8"/>
<evidence type="ECO:0000256" key="6">
    <source>
        <dbReference type="ARBA" id="ARBA00022691"/>
    </source>
</evidence>
<dbReference type="Gene3D" id="3.40.1010.10">
    <property type="entry name" value="Cobalt-precorrin-4 Transmethylase, Domain 1"/>
    <property type="match status" value="1"/>
</dbReference>
<gene>
    <name evidence="10" type="ORF">B5F17_03570</name>
</gene>
<feature type="domain" description="Tetrapyrrole methylase" evidence="9">
    <location>
        <begin position="5"/>
        <end position="210"/>
    </location>
</feature>
<keyword evidence="6" id="KW-0949">S-adenosyl-L-methionine</keyword>
<dbReference type="InterPro" id="IPR035996">
    <property type="entry name" value="4pyrrol_Methylase_sf"/>
</dbReference>
<dbReference type="PANTHER" id="PTHR43467:SF2">
    <property type="entry name" value="COBALT-PRECORRIN-2 C(20)-METHYLTRANSFERASE"/>
    <property type="match status" value="1"/>
</dbReference>
<organism evidence="10 11">
    <name type="scientific">Butyricicoccus pullicaecorum</name>
    <dbReference type="NCBI Taxonomy" id="501571"/>
    <lineage>
        <taxon>Bacteria</taxon>
        <taxon>Bacillati</taxon>
        <taxon>Bacillota</taxon>
        <taxon>Clostridia</taxon>
        <taxon>Eubacteriales</taxon>
        <taxon>Butyricicoccaceae</taxon>
        <taxon>Butyricicoccus</taxon>
    </lineage>
</organism>
<dbReference type="Gene3D" id="3.30.950.10">
    <property type="entry name" value="Methyltransferase, Cobalt-precorrin-4 Transmethylase, Domain 2"/>
    <property type="match status" value="1"/>
</dbReference>
<dbReference type="InterPro" id="IPR006364">
    <property type="entry name" value="CobI/CbiL/CobIJ_dom"/>
</dbReference>
<sequence>MNQGKLYGIGVGPGDPELLTCKAVRLIKECDVIAVPKGGSGEQTALQIAAAFIQDKPILHCDMPMTRDQAVLNACHDQAADDICALLNEGKNVAFLTLGDPAVYSTYWYVHRRVQARGYTVEIVPGVPSFCAAAARLGQALCEGSQMLHIIPASHSSTKEGLALSGNKILMKAGKSILEVRDLLEADGKLDSAALVERCSMEGERVVRDLRELDDPTGYFSVILVREEQK</sequence>
<keyword evidence="3" id="KW-0169">Cobalamin biosynthesis</keyword>
<evidence type="ECO:0000259" key="9">
    <source>
        <dbReference type="Pfam" id="PF00590"/>
    </source>
</evidence>
<comment type="similarity">
    <text evidence="2 7 8">Belongs to the precorrin methyltransferase family.</text>
</comment>
<dbReference type="InterPro" id="IPR000878">
    <property type="entry name" value="4pyrrol_Mease"/>
</dbReference>
<dbReference type="NCBIfam" id="TIGR01467">
    <property type="entry name" value="cobI_cbiL"/>
    <property type="match status" value="1"/>
</dbReference>
<evidence type="ECO:0000256" key="1">
    <source>
        <dbReference type="ARBA" id="ARBA00004953"/>
    </source>
</evidence>
<dbReference type="EMBL" id="NFKK01000003">
    <property type="protein sequence ID" value="OUP53675.1"/>
    <property type="molecule type" value="Genomic_DNA"/>
</dbReference>
<comment type="caution">
    <text evidence="10">The sequence shown here is derived from an EMBL/GenBank/DDBJ whole genome shotgun (WGS) entry which is preliminary data.</text>
</comment>
<evidence type="ECO:0000256" key="8">
    <source>
        <dbReference type="RuleBase" id="RU003960"/>
    </source>
</evidence>
<evidence type="ECO:0000256" key="7">
    <source>
        <dbReference type="PIRNR" id="PIRNR036427"/>
    </source>
</evidence>
<evidence type="ECO:0000256" key="3">
    <source>
        <dbReference type="ARBA" id="ARBA00022573"/>
    </source>
</evidence>
<evidence type="ECO:0000256" key="4">
    <source>
        <dbReference type="ARBA" id="ARBA00022603"/>
    </source>
</evidence>
<name>A0A1Y4LAC8_9FIRM</name>
<proteinExistence type="inferred from homology"/>
<dbReference type="InterPro" id="IPR003043">
    <property type="entry name" value="Uropor_MeTrfase_CS"/>
</dbReference>
<dbReference type="GO" id="GO:0030788">
    <property type="term" value="F:precorrin-2 C20-methyltransferase activity"/>
    <property type="evidence" value="ECO:0007669"/>
    <property type="project" value="InterPro"/>
</dbReference>
<dbReference type="CDD" id="cd11645">
    <property type="entry name" value="Precorrin_2_C20_MT"/>
    <property type="match status" value="1"/>
</dbReference>
<dbReference type="RefSeq" id="WP_087370893.1">
    <property type="nucleotide sequence ID" value="NZ_NFKK01000003.1"/>
</dbReference>
<keyword evidence="4 8" id="KW-0489">Methyltransferase</keyword>
<dbReference type="SUPFAM" id="SSF53790">
    <property type="entry name" value="Tetrapyrrole methylase"/>
    <property type="match status" value="1"/>
</dbReference>
<dbReference type="PROSITE" id="PS00840">
    <property type="entry name" value="SUMT_2"/>
    <property type="match status" value="1"/>
</dbReference>
<evidence type="ECO:0000256" key="2">
    <source>
        <dbReference type="ARBA" id="ARBA00005879"/>
    </source>
</evidence>
<evidence type="ECO:0000313" key="11">
    <source>
        <dbReference type="Proteomes" id="UP000195897"/>
    </source>
</evidence>
<dbReference type="PIRSF" id="PIRSF036427">
    <property type="entry name" value="Precrrn-2_mtase"/>
    <property type="match status" value="1"/>
</dbReference>
<dbReference type="PANTHER" id="PTHR43467">
    <property type="entry name" value="COBALT-PRECORRIN-2 C(20)-METHYLTRANSFERASE"/>
    <property type="match status" value="1"/>
</dbReference>
<dbReference type="InterPro" id="IPR014777">
    <property type="entry name" value="4pyrrole_Mease_sub1"/>
</dbReference>
<accession>A0A1Y4LAC8</accession>
<dbReference type="UniPathway" id="UPA00148"/>
<protein>
    <submittedName>
        <fullName evidence="10">Precorrin-2 C(20)-methyltransferase</fullName>
    </submittedName>
</protein>
<dbReference type="Proteomes" id="UP000195897">
    <property type="component" value="Unassembled WGS sequence"/>
</dbReference>
<dbReference type="InterPro" id="IPR012382">
    <property type="entry name" value="CobI/CbiL"/>
</dbReference>
<dbReference type="Pfam" id="PF00590">
    <property type="entry name" value="TP_methylase"/>
    <property type="match status" value="1"/>
</dbReference>
<dbReference type="InterPro" id="IPR014776">
    <property type="entry name" value="4pyrrole_Mease_sub2"/>
</dbReference>
<keyword evidence="5 8" id="KW-0808">Transferase</keyword>